<reference evidence="2" key="1">
    <citation type="journal article" date="2020" name="Cell">
        <title>Large-Scale Comparative Analyses of Tick Genomes Elucidate Their Genetic Diversity and Vector Capacities.</title>
        <authorList>
            <consortium name="Tick Genome and Microbiome Consortium (TIGMIC)"/>
            <person name="Jia N."/>
            <person name="Wang J."/>
            <person name="Shi W."/>
            <person name="Du L."/>
            <person name="Sun Y."/>
            <person name="Zhan W."/>
            <person name="Jiang J.F."/>
            <person name="Wang Q."/>
            <person name="Zhang B."/>
            <person name="Ji P."/>
            <person name="Bell-Sakyi L."/>
            <person name="Cui X.M."/>
            <person name="Yuan T.T."/>
            <person name="Jiang B.G."/>
            <person name="Yang W.F."/>
            <person name="Lam T.T."/>
            <person name="Chang Q.C."/>
            <person name="Ding S.J."/>
            <person name="Wang X.J."/>
            <person name="Zhu J.G."/>
            <person name="Ruan X.D."/>
            <person name="Zhao L."/>
            <person name="Wei J.T."/>
            <person name="Ye R.Z."/>
            <person name="Que T.C."/>
            <person name="Du C.H."/>
            <person name="Zhou Y.H."/>
            <person name="Cheng J.X."/>
            <person name="Dai P.F."/>
            <person name="Guo W.B."/>
            <person name="Han X.H."/>
            <person name="Huang E.J."/>
            <person name="Li L.F."/>
            <person name="Wei W."/>
            <person name="Gao Y.C."/>
            <person name="Liu J.Z."/>
            <person name="Shao H.Z."/>
            <person name="Wang X."/>
            <person name="Wang C.C."/>
            <person name="Yang T.C."/>
            <person name="Huo Q.B."/>
            <person name="Li W."/>
            <person name="Chen H.Y."/>
            <person name="Chen S.E."/>
            <person name="Zhou L.G."/>
            <person name="Ni X.B."/>
            <person name="Tian J.H."/>
            <person name="Sheng Y."/>
            <person name="Liu T."/>
            <person name="Pan Y.S."/>
            <person name="Xia L.Y."/>
            <person name="Li J."/>
            <person name="Zhao F."/>
            <person name="Cao W.C."/>
        </authorList>
    </citation>
    <scope>NUCLEOTIDE SEQUENCE</scope>
    <source>
        <strain evidence="2">Rmic-2018</strain>
    </source>
</reference>
<comment type="caution">
    <text evidence="2">The sequence shown here is derived from an EMBL/GenBank/DDBJ whole genome shotgun (WGS) entry which is preliminary data.</text>
</comment>
<dbReference type="Proteomes" id="UP000821866">
    <property type="component" value="Unassembled WGS sequence"/>
</dbReference>
<evidence type="ECO:0000256" key="1">
    <source>
        <dbReference type="SAM" id="MobiDB-lite"/>
    </source>
</evidence>
<evidence type="ECO:0000313" key="3">
    <source>
        <dbReference type="Proteomes" id="UP000821866"/>
    </source>
</evidence>
<keyword evidence="3" id="KW-1185">Reference proteome</keyword>
<protein>
    <submittedName>
        <fullName evidence="2">Uncharacterized protein</fullName>
    </submittedName>
</protein>
<proteinExistence type="predicted"/>
<reference evidence="2" key="2">
    <citation type="submission" date="2021-09" db="EMBL/GenBank/DDBJ databases">
        <authorList>
            <person name="Jia N."/>
            <person name="Wang J."/>
            <person name="Shi W."/>
            <person name="Du L."/>
            <person name="Sun Y."/>
            <person name="Zhan W."/>
            <person name="Jiang J."/>
            <person name="Wang Q."/>
            <person name="Zhang B."/>
            <person name="Ji P."/>
            <person name="Sakyi L.B."/>
            <person name="Cui X."/>
            <person name="Yuan T."/>
            <person name="Jiang B."/>
            <person name="Yang W."/>
            <person name="Lam T.T.-Y."/>
            <person name="Chang Q."/>
            <person name="Ding S."/>
            <person name="Wang X."/>
            <person name="Zhu J."/>
            <person name="Ruan X."/>
            <person name="Zhao L."/>
            <person name="Wei J."/>
            <person name="Que T."/>
            <person name="Du C."/>
            <person name="Cheng J."/>
            <person name="Dai P."/>
            <person name="Han X."/>
            <person name="Huang E."/>
            <person name="Gao Y."/>
            <person name="Liu J."/>
            <person name="Shao H."/>
            <person name="Ye R."/>
            <person name="Li L."/>
            <person name="Wei W."/>
            <person name="Wang X."/>
            <person name="Wang C."/>
            <person name="Huo Q."/>
            <person name="Li W."/>
            <person name="Guo W."/>
            <person name="Chen H."/>
            <person name="Chen S."/>
            <person name="Zhou L."/>
            <person name="Zhou L."/>
            <person name="Ni X."/>
            <person name="Tian J."/>
            <person name="Zhou Y."/>
            <person name="Sheng Y."/>
            <person name="Liu T."/>
            <person name="Pan Y."/>
            <person name="Xia L."/>
            <person name="Li J."/>
            <person name="Zhao F."/>
            <person name="Cao W."/>
        </authorList>
    </citation>
    <scope>NUCLEOTIDE SEQUENCE</scope>
    <source>
        <strain evidence="2">Rmic-2018</strain>
        <tissue evidence="2">Larvae</tissue>
    </source>
</reference>
<name>A0A9J6DS87_RHIMP</name>
<accession>A0A9J6DS87</accession>
<organism evidence="2 3">
    <name type="scientific">Rhipicephalus microplus</name>
    <name type="common">Cattle tick</name>
    <name type="synonym">Boophilus microplus</name>
    <dbReference type="NCBI Taxonomy" id="6941"/>
    <lineage>
        <taxon>Eukaryota</taxon>
        <taxon>Metazoa</taxon>
        <taxon>Ecdysozoa</taxon>
        <taxon>Arthropoda</taxon>
        <taxon>Chelicerata</taxon>
        <taxon>Arachnida</taxon>
        <taxon>Acari</taxon>
        <taxon>Parasitiformes</taxon>
        <taxon>Ixodida</taxon>
        <taxon>Ixodoidea</taxon>
        <taxon>Ixodidae</taxon>
        <taxon>Rhipicephalinae</taxon>
        <taxon>Rhipicephalus</taxon>
        <taxon>Boophilus</taxon>
    </lineage>
</organism>
<sequence length="173" mass="19484">MSTDDDQQAAASAPTTAAPVYLGSLRQRNPPTFSGTDDKDDLGRYRNTKVRVWCVAALLVSGRVKEILRNVEEESRTEAVGQQWQNEGCGGYRPVLVRDLSRLDCRRPRATSYTRRRWCSWSRSRPAGESASSWVTESGKLRCAGLIYRVFSSVAEHKSNQPPHSEQLSQRRP</sequence>
<feature type="compositionally biased region" description="Low complexity" evidence="1">
    <location>
        <begin position="8"/>
        <end position="19"/>
    </location>
</feature>
<evidence type="ECO:0000313" key="2">
    <source>
        <dbReference type="EMBL" id="KAH8024690.1"/>
    </source>
</evidence>
<dbReference type="AlphaFoldDB" id="A0A9J6DS87"/>
<dbReference type="EMBL" id="JABSTU010000007">
    <property type="protein sequence ID" value="KAH8024690.1"/>
    <property type="molecule type" value="Genomic_DNA"/>
</dbReference>
<gene>
    <name evidence="2" type="ORF">HPB51_000521</name>
</gene>
<feature type="region of interest" description="Disordered" evidence="1">
    <location>
        <begin position="1"/>
        <end position="41"/>
    </location>
</feature>
<feature type="compositionally biased region" description="Polar residues" evidence="1">
    <location>
        <begin position="26"/>
        <end position="35"/>
    </location>
</feature>